<dbReference type="Proteomes" id="UP000010433">
    <property type="component" value="Unassembled WGS sequence"/>
</dbReference>
<evidence type="ECO:0000313" key="2">
    <source>
        <dbReference type="Proteomes" id="UP000010433"/>
    </source>
</evidence>
<dbReference type="PATRIC" id="fig|1127699.3.peg.997"/>
<gene>
    <name evidence="1" type="ORF">HMPREF9151_01082</name>
</gene>
<accession>L1NCI5</accession>
<organism evidence="1 2">
    <name type="scientific">Hoylesella saccharolytica F0055</name>
    <dbReference type="NCBI Taxonomy" id="1127699"/>
    <lineage>
        <taxon>Bacteria</taxon>
        <taxon>Pseudomonadati</taxon>
        <taxon>Bacteroidota</taxon>
        <taxon>Bacteroidia</taxon>
        <taxon>Bacteroidales</taxon>
        <taxon>Prevotellaceae</taxon>
        <taxon>Hoylesella</taxon>
    </lineage>
</organism>
<proteinExistence type="predicted"/>
<keyword evidence="2" id="KW-1185">Reference proteome</keyword>
<dbReference type="EMBL" id="AMEP01000074">
    <property type="protein sequence ID" value="EKY01224.1"/>
    <property type="molecule type" value="Genomic_DNA"/>
</dbReference>
<sequence length="194" mass="22284">MVACSRKVGKYEHLPLAEIDTMTLKPGVKSILRKYIKAHPKYQTLLLEQKKLPFEDNFIDQPPYQFIIGPAVAQLFDSGEFGFQRSYPASYFVLDNRLILVQSEIDELIPKSKKLVDTYNQLAEPLDSFYETTPYPTVYPAKSYIIHAWVFKTSRTYATELLTTRADTFILPKRVYLNLPPIKTSAKARKAKAV</sequence>
<protein>
    <submittedName>
        <fullName evidence="1">Uncharacterized protein</fullName>
    </submittedName>
</protein>
<comment type="caution">
    <text evidence="1">The sequence shown here is derived from an EMBL/GenBank/DDBJ whole genome shotgun (WGS) entry which is preliminary data.</text>
</comment>
<dbReference type="STRING" id="1127699.HMPREF9151_01082"/>
<reference evidence="1 2" key="1">
    <citation type="submission" date="2012-05" db="EMBL/GenBank/DDBJ databases">
        <authorList>
            <person name="Weinstock G."/>
            <person name="Sodergren E."/>
            <person name="Lobos E.A."/>
            <person name="Fulton L."/>
            <person name="Fulton R."/>
            <person name="Courtney L."/>
            <person name="Fronick C."/>
            <person name="O'Laughlin M."/>
            <person name="Godfrey J."/>
            <person name="Wilson R.M."/>
            <person name="Miner T."/>
            <person name="Farmer C."/>
            <person name="Delehaunty K."/>
            <person name="Cordes M."/>
            <person name="Minx P."/>
            <person name="Tomlinson C."/>
            <person name="Chen J."/>
            <person name="Wollam A."/>
            <person name="Pepin K.H."/>
            <person name="Bhonagiri V."/>
            <person name="Zhang X."/>
            <person name="Suruliraj S."/>
            <person name="Warren W."/>
            <person name="Mitreva M."/>
            <person name="Mardis E.R."/>
            <person name="Wilson R.K."/>
        </authorList>
    </citation>
    <scope>NUCLEOTIDE SEQUENCE [LARGE SCALE GENOMIC DNA]</scope>
    <source>
        <strain evidence="1 2">F0055</strain>
    </source>
</reference>
<dbReference type="AlphaFoldDB" id="L1NCI5"/>
<evidence type="ECO:0000313" key="1">
    <source>
        <dbReference type="EMBL" id="EKY01224.1"/>
    </source>
</evidence>
<name>L1NCI5_9BACT</name>
<dbReference type="HOGENOM" id="CLU_1218870_0_0_10"/>